<evidence type="ECO:0000313" key="2">
    <source>
        <dbReference type="EMBL" id="TNM28999.1"/>
    </source>
</evidence>
<dbReference type="EMBL" id="VDGT01000011">
    <property type="protein sequence ID" value="TNM28999.1"/>
    <property type="molecule type" value="Genomic_DNA"/>
</dbReference>
<dbReference type="Proteomes" id="UP000311713">
    <property type="component" value="Unassembled WGS sequence"/>
</dbReference>
<protein>
    <recommendedName>
        <fullName evidence="4">LppX_LprAFG lipoprotein</fullName>
    </recommendedName>
</protein>
<dbReference type="InterPro" id="IPR029046">
    <property type="entry name" value="LolA/LolB/LppX"/>
</dbReference>
<keyword evidence="3" id="KW-1185">Reference proteome</keyword>
<organism evidence="2 3">
    <name type="scientific">Streptomyces sedi</name>
    <dbReference type="NCBI Taxonomy" id="555059"/>
    <lineage>
        <taxon>Bacteria</taxon>
        <taxon>Bacillati</taxon>
        <taxon>Actinomycetota</taxon>
        <taxon>Actinomycetes</taxon>
        <taxon>Kitasatosporales</taxon>
        <taxon>Streptomycetaceae</taxon>
        <taxon>Streptomyces</taxon>
    </lineage>
</organism>
<evidence type="ECO:0008006" key="4">
    <source>
        <dbReference type="Google" id="ProtNLM"/>
    </source>
</evidence>
<gene>
    <name evidence="2" type="ORF">FH715_15665</name>
</gene>
<dbReference type="RefSeq" id="WP_139645705.1">
    <property type="nucleotide sequence ID" value="NZ_BAAAZS010000062.1"/>
</dbReference>
<dbReference type="Gene3D" id="2.50.20.20">
    <property type="match status" value="1"/>
</dbReference>
<feature type="region of interest" description="Disordered" evidence="1">
    <location>
        <begin position="23"/>
        <end position="45"/>
    </location>
</feature>
<name>A0A5C4V1M5_9ACTN</name>
<evidence type="ECO:0000256" key="1">
    <source>
        <dbReference type="SAM" id="MobiDB-lite"/>
    </source>
</evidence>
<comment type="caution">
    <text evidence="2">The sequence shown here is derived from an EMBL/GenBank/DDBJ whole genome shotgun (WGS) entry which is preliminary data.</text>
</comment>
<sequence length="307" mass="32428">MRFAYRVATGIAGVALLAGTAACGGDDKEESSKGASENEGGGGGEQTVQALQAAAENTADVRSARFEGEMNAPEAAGGQMTLEGVMSWDPTLTMEMTTSGGELASTPGAPDEVAVRWIDNVMYMHMGPEFGAEMDGREWLSMDLDAVAEIAGEAGDPAMADAMTMGLESTNQNPAQQMGLLLNSPGIEEVGEESLDGVETRHYAGNVTVEDAVAGDQGGVTELLTEDEVEQLVAAMEQQGIESYDIDVWIDENDMPVQVRQSYDTVEGPVEYEVRYSDFDTDVAVEAPPADGVLDFMELLADMGAEL</sequence>
<dbReference type="OrthoDB" id="3369896at2"/>
<dbReference type="SUPFAM" id="SSF89392">
    <property type="entry name" value="Prokaryotic lipoproteins and lipoprotein localization factors"/>
    <property type="match status" value="1"/>
</dbReference>
<evidence type="ECO:0000313" key="3">
    <source>
        <dbReference type="Proteomes" id="UP000311713"/>
    </source>
</evidence>
<accession>A0A5C4V1M5</accession>
<dbReference type="AlphaFoldDB" id="A0A5C4V1M5"/>
<proteinExistence type="predicted"/>
<dbReference type="PROSITE" id="PS51257">
    <property type="entry name" value="PROKAR_LIPOPROTEIN"/>
    <property type="match status" value="1"/>
</dbReference>
<reference evidence="2 3" key="1">
    <citation type="submission" date="2019-06" db="EMBL/GenBank/DDBJ databases">
        <title>Draft genome of Streptomyces sedi sp. JCM16909.</title>
        <authorList>
            <person name="Klykleung N."/>
            <person name="Tanasupawat S."/>
            <person name="Kudo T."/>
            <person name="Yuki M."/>
            <person name="Ohkuma M."/>
        </authorList>
    </citation>
    <scope>NUCLEOTIDE SEQUENCE [LARGE SCALE GENOMIC DNA]</scope>
    <source>
        <strain evidence="2 3">JCM 16909</strain>
    </source>
</reference>